<gene>
    <name evidence="3" type="ORF">F6J89_02730</name>
</gene>
<sequence>MKTGLLLVDLQNDYFPGGKMELVGINKAVENAQQLLEYFRSSQLPTFHIQHFFEVDSGVGFFIRDTEGVEIHESIKPLSGELIIPKNYPNGFRETSLLNELKKAEIEDLVICGAMSHMCIDATTRAAADLGFNCVVVHDACATKDLQFGDKIISAQDVHGAFMNALGFAYANVVNFSEFKESSQKNP</sequence>
<dbReference type="InterPro" id="IPR000868">
    <property type="entry name" value="Isochorismatase-like_dom"/>
</dbReference>
<organism evidence="3">
    <name type="scientific">Symploca sp. SIO1C4</name>
    <dbReference type="NCBI Taxonomy" id="2607765"/>
    <lineage>
        <taxon>Bacteria</taxon>
        <taxon>Bacillati</taxon>
        <taxon>Cyanobacteriota</taxon>
        <taxon>Cyanophyceae</taxon>
        <taxon>Coleofasciculales</taxon>
        <taxon>Coleofasciculaceae</taxon>
        <taxon>Symploca</taxon>
    </lineage>
</organism>
<dbReference type="GO" id="GO:0016787">
    <property type="term" value="F:hydrolase activity"/>
    <property type="evidence" value="ECO:0007669"/>
    <property type="project" value="UniProtKB-KW"/>
</dbReference>
<name>A0A6B3N4Q0_9CYAN</name>
<dbReference type="Pfam" id="PF00857">
    <property type="entry name" value="Isochorismatase"/>
    <property type="match status" value="1"/>
</dbReference>
<dbReference type="Gene3D" id="3.40.50.850">
    <property type="entry name" value="Isochorismatase-like"/>
    <property type="match status" value="1"/>
</dbReference>
<dbReference type="InterPro" id="IPR050272">
    <property type="entry name" value="Isochorismatase-like_hydrls"/>
</dbReference>
<dbReference type="PANTHER" id="PTHR43540">
    <property type="entry name" value="PEROXYUREIDOACRYLATE/UREIDOACRYLATE AMIDOHYDROLASE-RELATED"/>
    <property type="match status" value="1"/>
</dbReference>
<dbReference type="EMBL" id="JAAHFQ010000035">
    <property type="protein sequence ID" value="NER26557.1"/>
    <property type="molecule type" value="Genomic_DNA"/>
</dbReference>
<accession>A0A6B3N4Q0</accession>
<protein>
    <submittedName>
        <fullName evidence="3">Cysteine hydrolase</fullName>
    </submittedName>
</protein>
<proteinExistence type="predicted"/>
<comment type="caution">
    <text evidence="3">The sequence shown here is derived from an EMBL/GenBank/DDBJ whole genome shotgun (WGS) entry which is preliminary data.</text>
</comment>
<dbReference type="AlphaFoldDB" id="A0A6B3N4Q0"/>
<dbReference type="InterPro" id="IPR036380">
    <property type="entry name" value="Isochorismatase-like_sf"/>
</dbReference>
<reference evidence="3" key="1">
    <citation type="submission" date="2019-11" db="EMBL/GenBank/DDBJ databases">
        <title>Genomic insights into an expanded diversity of filamentous marine cyanobacteria reveals the extraordinary biosynthetic potential of Moorea and Okeania.</title>
        <authorList>
            <person name="Ferreira Leao T."/>
            <person name="Wang M."/>
            <person name="Moss N."/>
            <person name="Da Silva R."/>
            <person name="Sanders J."/>
            <person name="Nurk S."/>
            <person name="Gurevich A."/>
            <person name="Humphrey G."/>
            <person name="Reher R."/>
            <person name="Zhu Q."/>
            <person name="Belda-Ferre P."/>
            <person name="Glukhov E."/>
            <person name="Rex R."/>
            <person name="Dorrestein P.C."/>
            <person name="Knight R."/>
            <person name="Pevzner P."/>
            <person name="Gerwick W.H."/>
            <person name="Gerwick L."/>
        </authorList>
    </citation>
    <scope>NUCLEOTIDE SEQUENCE</scope>
    <source>
        <strain evidence="3">SIO1C4</strain>
    </source>
</reference>
<feature type="domain" description="Isochorismatase-like" evidence="2">
    <location>
        <begin position="4"/>
        <end position="147"/>
    </location>
</feature>
<dbReference type="PANTHER" id="PTHR43540:SF1">
    <property type="entry name" value="ISOCHORISMATASE HYDROLASE"/>
    <property type="match status" value="1"/>
</dbReference>
<evidence type="ECO:0000256" key="1">
    <source>
        <dbReference type="ARBA" id="ARBA00022801"/>
    </source>
</evidence>
<evidence type="ECO:0000259" key="2">
    <source>
        <dbReference type="Pfam" id="PF00857"/>
    </source>
</evidence>
<dbReference type="SUPFAM" id="SSF52499">
    <property type="entry name" value="Isochorismatase-like hydrolases"/>
    <property type="match status" value="1"/>
</dbReference>
<dbReference type="CDD" id="cd01014">
    <property type="entry name" value="nicotinamidase_related"/>
    <property type="match status" value="1"/>
</dbReference>
<evidence type="ECO:0000313" key="3">
    <source>
        <dbReference type="EMBL" id="NER26557.1"/>
    </source>
</evidence>
<keyword evidence="1 3" id="KW-0378">Hydrolase</keyword>